<keyword evidence="1" id="KW-1133">Transmembrane helix</keyword>
<dbReference type="RefSeq" id="WP_379581976.1">
    <property type="nucleotide sequence ID" value="NZ_JBHSQW010000002.1"/>
</dbReference>
<protein>
    <submittedName>
        <fullName evidence="2">Uncharacterized protein</fullName>
    </submittedName>
</protein>
<accession>A0ABW1IWX7</accession>
<feature type="transmembrane region" description="Helical" evidence="1">
    <location>
        <begin position="36"/>
        <end position="54"/>
    </location>
</feature>
<keyword evidence="3" id="KW-1185">Reference proteome</keyword>
<comment type="caution">
    <text evidence="2">The sequence shown here is derived from an EMBL/GenBank/DDBJ whole genome shotgun (WGS) entry which is preliminary data.</text>
</comment>
<reference evidence="3" key="1">
    <citation type="journal article" date="2019" name="Int. J. Syst. Evol. Microbiol.">
        <title>The Global Catalogue of Microorganisms (GCM) 10K type strain sequencing project: providing services to taxonomists for standard genome sequencing and annotation.</title>
        <authorList>
            <consortium name="The Broad Institute Genomics Platform"/>
            <consortium name="The Broad Institute Genome Sequencing Center for Infectious Disease"/>
            <person name="Wu L."/>
            <person name="Ma J."/>
        </authorList>
    </citation>
    <scope>NUCLEOTIDE SEQUENCE [LARGE SCALE GENOMIC DNA]</scope>
    <source>
        <strain evidence="3">CCM 8391</strain>
    </source>
</reference>
<sequence length="67" mass="7061">MTDTTTHRDSVEALLAALLVAAPLAAGLTAYLLLGWWAGLAALAATGVVAGWVCRRHTPTTDPWCDR</sequence>
<keyword evidence="1" id="KW-0812">Transmembrane</keyword>
<gene>
    <name evidence="2" type="ORF">ACFQE5_01720</name>
</gene>
<evidence type="ECO:0000256" key="1">
    <source>
        <dbReference type="SAM" id="Phobius"/>
    </source>
</evidence>
<evidence type="ECO:0000313" key="2">
    <source>
        <dbReference type="EMBL" id="MFC5992925.1"/>
    </source>
</evidence>
<proteinExistence type="predicted"/>
<name>A0ABW1IWX7_9PSEU</name>
<evidence type="ECO:0000313" key="3">
    <source>
        <dbReference type="Proteomes" id="UP001596302"/>
    </source>
</evidence>
<feature type="transmembrane region" description="Helical" evidence="1">
    <location>
        <begin position="12"/>
        <end position="30"/>
    </location>
</feature>
<organism evidence="2 3">
    <name type="scientific">Pseudonocardia hispaniensis</name>
    <dbReference type="NCBI Taxonomy" id="904933"/>
    <lineage>
        <taxon>Bacteria</taxon>
        <taxon>Bacillati</taxon>
        <taxon>Actinomycetota</taxon>
        <taxon>Actinomycetes</taxon>
        <taxon>Pseudonocardiales</taxon>
        <taxon>Pseudonocardiaceae</taxon>
        <taxon>Pseudonocardia</taxon>
    </lineage>
</organism>
<dbReference type="EMBL" id="JBHSQW010000002">
    <property type="protein sequence ID" value="MFC5992925.1"/>
    <property type="molecule type" value="Genomic_DNA"/>
</dbReference>
<keyword evidence="1" id="KW-0472">Membrane</keyword>
<dbReference type="Proteomes" id="UP001596302">
    <property type="component" value="Unassembled WGS sequence"/>
</dbReference>